<dbReference type="Gene3D" id="1.10.443.10">
    <property type="entry name" value="Intergrase catalytic core"/>
    <property type="match status" value="1"/>
</dbReference>
<keyword evidence="2" id="KW-0229">DNA integration</keyword>
<dbReference type="InterPro" id="IPR011010">
    <property type="entry name" value="DNA_brk_join_enz"/>
</dbReference>
<dbReference type="InterPro" id="IPR013762">
    <property type="entry name" value="Integrase-like_cat_sf"/>
</dbReference>
<evidence type="ECO:0000256" key="1">
    <source>
        <dbReference type="ARBA" id="ARBA00008857"/>
    </source>
</evidence>
<dbReference type="GO" id="GO:0015074">
    <property type="term" value="P:DNA integration"/>
    <property type="evidence" value="ECO:0007669"/>
    <property type="project" value="UniProtKB-KW"/>
</dbReference>
<proteinExistence type="inferred from homology"/>
<evidence type="ECO:0000256" key="5">
    <source>
        <dbReference type="PROSITE-ProRule" id="PRU01248"/>
    </source>
</evidence>
<dbReference type="PROSITE" id="PS51900">
    <property type="entry name" value="CB"/>
    <property type="match status" value="1"/>
</dbReference>
<evidence type="ECO:0000313" key="8">
    <source>
        <dbReference type="EMBL" id="SDM39995.1"/>
    </source>
</evidence>
<dbReference type="PANTHER" id="PTHR30629:SF2">
    <property type="entry name" value="PROPHAGE INTEGRASE INTS-RELATED"/>
    <property type="match status" value="1"/>
</dbReference>
<dbReference type="InterPro" id="IPR058717">
    <property type="entry name" value="Phage_L5_Integrase_N"/>
</dbReference>
<dbReference type="Gene3D" id="1.10.150.130">
    <property type="match status" value="1"/>
</dbReference>
<evidence type="ECO:0000256" key="2">
    <source>
        <dbReference type="ARBA" id="ARBA00022908"/>
    </source>
</evidence>
<dbReference type="RefSeq" id="WP_092607746.1">
    <property type="nucleotide sequence ID" value="NZ_FNHU01000002.1"/>
</dbReference>
<organism evidence="8 9">
    <name type="scientific">Actinomyces ruminicola</name>
    <dbReference type="NCBI Taxonomy" id="332524"/>
    <lineage>
        <taxon>Bacteria</taxon>
        <taxon>Bacillati</taxon>
        <taxon>Actinomycetota</taxon>
        <taxon>Actinomycetes</taxon>
        <taxon>Actinomycetales</taxon>
        <taxon>Actinomycetaceae</taxon>
        <taxon>Actinomyces</taxon>
    </lineage>
</organism>
<sequence>MRKRRSFGNISRLPSGNYRARFHDPRPGMGGRWVNAPHTFQRKGSADAWLAKQRADIERGVWRHPDDIAAADAASRAEAEAEALTVGQWSESWLREQEGAVAPSTYMLRERCVRNHICLHLGDVRLVDLTPRMVADWRATPGVTATAYQALRAMLTAAVESEETRLESNPCKVKGGGVGTGARGERYLFTPGQVQAVAAAIRPELRALVVLAADAGLRIGEALALHRRDVHLGDAAACVEVSHSVWAAKGGPTLGPTKTRRTRTVQILPATAEALAEHMAVYTAAGEDAIVFPAFSNASRYLHSRQASKALEEALDAAGVVIPPGRYAGWHAFRHYAATRFGQAGASTAAIMRRFGWARPTQAAHYQRADDDYERDMLDRMAARLDPDAPTWRGRAGVVDLEQERARRQA</sequence>
<dbReference type="InterPro" id="IPR010998">
    <property type="entry name" value="Integrase_recombinase_N"/>
</dbReference>
<dbReference type="GO" id="GO:0006310">
    <property type="term" value="P:DNA recombination"/>
    <property type="evidence" value="ECO:0007669"/>
    <property type="project" value="UniProtKB-KW"/>
</dbReference>
<dbReference type="InterPro" id="IPR050808">
    <property type="entry name" value="Phage_Integrase"/>
</dbReference>
<comment type="similarity">
    <text evidence="1">Belongs to the 'phage' integrase family.</text>
</comment>
<gene>
    <name evidence="8" type="ORF">SAMN04487766_102128</name>
</gene>
<dbReference type="SUPFAM" id="SSF56349">
    <property type="entry name" value="DNA breaking-rejoining enzymes"/>
    <property type="match status" value="1"/>
</dbReference>
<dbReference type="EMBL" id="FNHU01000002">
    <property type="protein sequence ID" value="SDM39995.1"/>
    <property type="molecule type" value="Genomic_DNA"/>
</dbReference>
<dbReference type="AlphaFoldDB" id="A0A1G9SYS3"/>
<evidence type="ECO:0000259" key="7">
    <source>
        <dbReference type="PROSITE" id="PS51900"/>
    </source>
</evidence>
<accession>A0A1G9SYS3</accession>
<evidence type="ECO:0000256" key="4">
    <source>
        <dbReference type="ARBA" id="ARBA00023172"/>
    </source>
</evidence>
<dbReference type="Proteomes" id="UP000199671">
    <property type="component" value="Unassembled WGS sequence"/>
</dbReference>
<feature type="domain" description="Core-binding (CB)" evidence="7">
    <location>
        <begin position="84"/>
        <end position="159"/>
    </location>
</feature>
<dbReference type="GO" id="GO:0003677">
    <property type="term" value="F:DNA binding"/>
    <property type="evidence" value="ECO:0007669"/>
    <property type="project" value="UniProtKB-UniRule"/>
</dbReference>
<evidence type="ECO:0000313" key="9">
    <source>
        <dbReference type="Proteomes" id="UP000199671"/>
    </source>
</evidence>
<protein>
    <submittedName>
        <fullName evidence="8">Phage integrase, N-terminal SAM-like domain</fullName>
    </submittedName>
</protein>
<name>A0A1G9SYS3_9ACTO</name>
<feature type="domain" description="Tyr recombinase" evidence="6">
    <location>
        <begin position="184"/>
        <end position="379"/>
    </location>
</feature>
<dbReference type="Pfam" id="PF14659">
    <property type="entry name" value="Phage_int_SAM_3"/>
    <property type="match status" value="1"/>
</dbReference>
<dbReference type="InterPro" id="IPR002104">
    <property type="entry name" value="Integrase_catalytic"/>
</dbReference>
<reference evidence="8 9" key="1">
    <citation type="submission" date="2016-10" db="EMBL/GenBank/DDBJ databases">
        <authorList>
            <person name="de Groot N.N."/>
        </authorList>
    </citation>
    <scope>NUCLEOTIDE SEQUENCE [LARGE SCALE GENOMIC DNA]</scope>
    <source>
        <strain evidence="8 9">KPR-7B</strain>
    </source>
</reference>
<dbReference type="PANTHER" id="PTHR30629">
    <property type="entry name" value="PROPHAGE INTEGRASE"/>
    <property type="match status" value="1"/>
</dbReference>
<evidence type="ECO:0000256" key="3">
    <source>
        <dbReference type="ARBA" id="ARBA00023125"/>
    </source>
</evidence>
<dbReference type="InterPro" id="IPR004107">
    <property type="entry name" value="Integrase_SAM-like_N"/>
</dbReference>
<dbReference type="PROSITE" id="PS51898">
    <property type="entry name" value="TYR_RECOMBINASE"/>
    <property type="match status" value="1"/>
</dbReference>
<keyword evidence="3 5" id="KW-0238">DNA-binding</keyword>
<dbReference type="CDD" id="cd00397">
    <property type="entry name" value="DNA_BRE_C"/>
    <property type="match status" value="1"/>
</dbReference>
<dbReference type="InterPro" id="IPR044068">
    <property type="entry name" value="CB"/>
</dbReference>
<dbReference type="Pfam" id="PF26003">
    <property type="entry name" value="Integrase_N_phage"/>
    <property type="match status" value="1"/>
</dbReference>
<keyword evidence="4" id="KW-0233">DNA recombination</keyword>
<dbReference type="OrthoDB" id="148546at2"/>
<dbReference type="Pfam" id="PF00589">
    <property type="entry name" value="Phage_integrase"/>
    <property type="match status" value="1"/>
</dbReference>
<evidence type="ECO:0000259" key="6">
    <source>
        <dbReference type="PROSITE" id="PS51898"/>
    </source>
</evidence>